<protein>
    <submittedName>
        <fullName evidence="3">FMRFamide</fullName>
    </submittedName>
</protein>
<dbReference type="GeneID" id="133525031"/>
<dbReference type="RefSeq" id="XP_061717213.1">
    <property type="nucleotide sequence ID" value="XM_061861229.1"/>
</dbReference>
<feature type="region of interest" description="Disordered" evidence="1">
    <location>
        <begin position="151"/>
        <end position="177"/>
    </location>
</feature>
<sequence length="177" mass="20485">MKTGYRNLLAMTVMCLMMGAAANPARRSQDIEARRRSAVDRSLIRFGRSYPAEPSAADIRELLQRPVRRGTSFLRLGRSQPLTMNSDDLISLLRSYEEYEEPAKRGTTFMRLGRSPQFMRLGRSGEKPEETGVYHERKSRARDQFLRLGRDSEEFNEVDEEDEESRKKRDACQECQA</sequence>
<feature type="compositionally biased region" description="Acidic residues" evidence="1">
    <location>
        <begin position="154"/>
        <end position="163"/>
    </location>
</feature>
<name>A0A514YLM0_CYDPO</name>
<accession>A0A514YLM0</accession>
<feature type="signal peptide" evidence="2">
    <location>
        <begin position="1"/>
        <end position="22"/>
    </location>
</feature>
<organism evidence="3">
    <name type="scientific">Cydia pomonella</name>
    <name type="common">Codling moth</name>
    <dbReference type="NCBI Taxonomy" id="82600"/>
    <lineage>
        <taxon>Eukaryota</taxon>
        <taxon>Metazoa</taxon>
        <taxon>Ecdysozoa</taxon>
        <taxon>Arthropoda</taxon>
        <taxon>Hexapoda</taxon>
        <taxon>Insecta</taxon>
        <taxon>Pterygota</taxon>
        <taxon>Neoptera</taxon>
        <taxon>Endopterygota</taxon>
        <taxon>Lepidoptera</taxon>
        <taxon>Glossata</taxon>
        <taxon>Ditrysia</taxon>
        <taxon>Tortricoidea</taxon>
        <taxon>Tortricidae</taxon>
        <taxon>Olethreutinae</taxon>
        <taxon>Grapholitini</taxon>
        <taxon>Cydia</taxon>
    </lineage>
</organism>
<feature type="chain" id="PRO_5022204629" evidence="2">
    <location>
        <begin position="23"/>
        <end position="177"/>
    </location>
</feature>
<proteinExistence type="evidence at transcript level"/>
<keyword evidence="2" id="KW-0732">Signal</keyword>
<dbReference type="AlphaFoldDB" id="A0A514YLM0"/>
<dbReference type="CTD" id="14072"/>
<evidence type="ECO:0000256" key="1">
    <source>
        <dbReference type="SAM" id="MobiDB-lite"/>
    </source>
</evidence>
<evidence type="ECO:0000313" key="3">
    <source>
        <dbReference type="EMBL" id="QDK59896.1"/>
    </source>
</evidence>
<feature type="region of interest" description="Disordered" evidence="1">
    <location>
        <begin position="122"/>
        <end position="141"/>
    </location>
</feature>
<feature type="compositionally biased region" description="Basic and acidic residues" evidence="1">
    <location>
        <begin position="164"/>
        <end position="177"/>
    </location>
</feature>
<reference evidence="3" key="1">
    <citation type="journal article" date="2019" name="Arch. Insect Biochem. Physiol.">
        <title>Neuropeptides and peptide hormones identified in codling moth, Cydia pomonella (Lepidoptera: Tortricidae).</title>
        <authorList>
            <person name="Garczynski S.F."/>
            <person name="Hendrickson C.A."/>
            <person name="Harper A."/>
            <person name="Unruh T.R."/>
            <person name="Dhingra A."/>
            <person name="Ahn S.J."/>
            <person name="Choi M.Y."/>
        </authorList>
    </citation>
    <scope>NUCLEOTIDE SEQUENCE</scope>
</reference>
<evidence type="ECO:0000256" key="2">
    <source>
        <dbReference type="SAM" id="SignalP"/>
    </source>
</evidence>
<feature type="compositionally biased region" description="Basic and acidic residues" evidence="1">
    <location>
        <begin position="123"/>
        <end position="141"/>
    </location>
</feature>
<dbReference type="EMBL" id="MK773828">
    <property type="protein sequence ID" value="QDK59896.1"/>
    <property type="molecule type" value="mRNA"/>
</dbReference>